<evidence type="ECO:0000256" key="1">
    <source>
        <dbReference type="SAM" id="MobiDB-lite"/>
    </source>
</evidence>
<accession>A0ABD1QTX2</accession>
<dbReference type="InterPro" id="IPR012921">
    <property type="entry name" value="SPOC_C"/>
</dbReference>
<dbReference type="PANTHER" id="PTHR11477">
    <property type="entry name" value="TRANSCRIPTION FACTOR S-II ZINC FINGER DOMAIN-CONTAINING PROTEIN"/>
    <property type="match status" value="1"/>
</dbReference>
<sequence>MENNICPPSGNDGTDIFDPSSRKRKLIATDVEAKMGNQFPYELNQQRGLFSWTGGQRNTHQSWLYPNHSLESNSIRNQFQMDQLHCQNYSLEPRSTSNGYLYHGVISNSPSTLSSESSKREGCSPLSQMPARKTPELLNCTPDGYSMFSRTGTSTLPSLPRSCNAPIENAHIEMDDLVKYGVKKHGTPKVSSGIGKVSPEYLRSVETVTISFPDDSNKRTCSEEESKVESACELRINRQDSVNAGISYLPPELADNSRVSAVERAKQKSSQNVLRSGSASSGCAEENSGTEEQGHSEGNIHLMKQTETTKEEDIKHSFIDESVKDGGMLMTSIGHAHSSKLTTGYSKLFEKEMSSPAKAASLVHEKLWEGSLKLNSSVTASAVAFYKSAERLLDVNWSECVEVKGKVRLEAFEKYIQDLPRSRTRGLMVTSLCWKKGSAEKGLKGMKEVAKGYRKGERVGFAKLTPNVDIYLCPPSDKIITILAKYGFFKGLAAGEDKSEVLLGCVVWRKNQMTSGAGENKSEAYVVVEKKSKTSGAVEKKSGNDDSFSEQILKTPSDGSSQSVVERGSFSMSDTLVNCSSALGIVNVDESKKIEVSKMSSSIDFLPTASIQKMVSISAGEQKSFLPTASVQTTVSTSAREQKSGFSITSKGFEQQLQETKTYWVQNSKMEQSKTSSEPQKAVISFPCTAIKPNMHVGDDDDLPEFDFGTACEIPLASVGRNLRPKGIRISNELVVQNLSIKNSVSLATHTSSLDEINKKKLFSDDDDMPEWLPPEPQIQSSAEAKKPSAMLHTASFNSTSRDPPRRPSGSVPPHQHPSGPLPPPCSVPARPDYVSQGFPPLHRQPPNLRVPPPIPFQNGPRPSTGFTFIPASQPVSGSIPAKHPPVPSNYRGWRPS</sequence>
<dbReference type="AlphaFoldDB" id="A0ABD1QTX2"/>
<name>A0ABD1QTX2_9LAMI</name>
<dbReference type="PANTHER" id="PTHR11477:SF37">
    <property type="entry name" value="SPEN PARALOGUE AND ORTHOLOGUE SPOC C-TERMINAL DOMAIN-CONTAINING PROTEIN"/>
    <property type="match status" value="1"/>
</dbReference>
<feature type="domain" description="Spen paralogue and orthologue SPOC C-terminal" evidence="2">
    <location>
        <begin position="365"/>
        <end position="509"/>
    </location>
</feature>
<evidence type="ECO:0000313" key="4">
    <source>
        <dbReference type="Proteomes" id="UP001604336"/>
    </source>
</evidence>
<keyword evidence="4" id="KW-1185">Reference proteome</keyword>
<evidence type="ECO:0000259" key="2">
    <source>
        <dbReference type="Pfam" id="PF07744"/>
    </source>
</evidence>
<dbReference type="CDD" id="cd21538">
    <property type="entry name" value="SPOC_TFIIS"/>
    <property type="match status" value="1"/>
</dbReference>
<feature type="region of interest" description="Disordered" evidence="1">
    <location>
        <begin position="764"/>
        <end position="897"/>
    </location>
</feature>
<evidence type="ECO:0000313" key="3">
    <source>
        <dbReference type="EMBL" id="KAL2479608.1"/>
    </source>
</evidence>
<organism evidence="3 4">
    <name type="scientific">Abeliophyllum distichum</name>
    <dbReference type="NCBI Taxonomy" id="126358"/>
    <lineage>
        <taxon>Eukaryota</taxon>
        <taxon>Viridiplantae</taxon>
        <taxon>Streptophyta</taxon>
        <taxon>Embryophyta</taxon>
        <taxon>Tracheophyta</taxon>
        <taxon>Spermatophyta</taxon>
        <taxon>Magnoliopsida</taxon>
        <taxon>eudicotyledons</taxon>
        <taxon>Gunneridae</taxon>
        <taxon>Pentapetalae</taxon>
        <taxon>asterids</taxon>
        <taxon>lamiids</taxon>
        <taxon>Lamiales</taxon>
        <taxon>Oleaceae</taxon>
        <taxon>Forsythieae</taxon>
        <taxon>Abeliophyllum</taxon>
    </lineage>
</organism>
<comment type="caution">
    <text evidence="3">The sequence shown here is derived from an EMBL/GenBank/DDBJ whole genome shotgun (WGS) entry which is preliminary data.</text>
</comment>
<feature type="compositionally biased region" description="Polar residues" evidence="1">
    <location>
        <begin position="545"/>
        <end position="565"/>
    </location>
</feature>
<protein>
    <submittedName>
        <fullName evidence="3">SPOC domain-containing protein</fullName>
    </submittedName>
</protein>
<proteinExistence type="predicted"/>
<dbReference type="Pfam" id="PF07744">
    <property type="entry name" value="SPOC"/>
    <property type="match status" value="1"/>
</dbReference>
<feature type="region of interest" description="Disordered" evidence="1">
    <location>
        <begin position="110"/>
        <end position="130"/>
    </location>
</feature>
<feature type="region of interest" description="Disordered" evidence="1">
    <location>
        <begin position="536"/>
        <end position="565"/>
    </location>
</feature>
<dbReference type="Proteomes" id="UP001604336">
    <property type="component" value="Unassembled WGS sequence"/>
</dbReference>
<feature type="region of interest" description="Disordered" evidence="1">
    <location>
        <begin position="266"/>
        <end position="298"/>
    </location>
</feature>
<feature type="compositionally biased region" description="Polar residues" evidence="1">
    <location>
        <begin position="268"/>
        <end position="281"/>
    </location>
</feature>
<reference evidence="4" key="1">
    <citation type="submission" date="2024-07" db="EMBL/GenBank/DDBJ databases">
        <title>Two chromosome-level genome assemblies of Korean endemic species Abeliophyllum distichum and Forsythia ovata (Oleaceae).</title>
        <authorList>
            <person name="Jang H."/>
        </authorList>
    </citation>
    <scope>NUCLEOTIDE SEQUENCE [LARGE SCALE GENOMIC DNA]</scope>
</reference>
<gene>
    <name evidence="3" type="ORF">Adt_32574</name>
</gene>
<dbReference type="EMBL" id="JBFOLK010000010">
    <property type="protein sequence ID" value="KAL2479608.1"/>
    <property type="molecule type" value="Genomic_DNA"/>
</dbReference>